<keyword evidence="6" id="KW-0456">Lyase</keyword>
<comment type="catalytic activity">
    <reaction evidence="8">
        <text>an (R)-2-hydroxy-long-chain-fatty acyl-CoA = a long-chain fatty aldehyde + formyl-CoA</text>
        <dbReference type="Rhea" id="RHEA:67444"/>
        <dbReference type="ChEBI" id="CHEBI:17176"/>
        <dbReference type="ChEBI" id="CHEBI:57376"/>
        <dbReference type="ChEBI" id="CHEBI:170012"/>
        <dbReference type="EC" id="4.1.2.63"/>
    </reaction>
    <physiologicalReaction direction="left-to-right" evidence="8">
        <dbReference type="Rhea" id="RHEA:67445"/>
    </physiologicalReaction>
</comment>
<name>A0A811K4M7_9BILA</name>
<dbReference type="FunFam" id="3.40.50.1220:FF:000006">
    <property type="entry name" value="2-hydroxyacyl-CoA lyase 1"/>
    <property type="match status" value="1"/>
</dbReference>
<reference evidence="15" key="1">
    <citation type="submission" date="2020-09" db="EMBL/GenBank/DDBJ databases">
        <authorList>
            <person name="Kikuchi T."/>
        </authorList>
    </citation>
    <scope>NUCLEOTIDE SEQUENCE</scope>
    <source>
        <strain evidence="15">SH1</strain>
    </source>
</reference>
<evidence type="ECO:0000256" key="10">
    <source>
        <dbReference type="ARBA" id="ARBA00048738"/>
    </source>
</evidence>
<organism evidence="15 16">
    <name type="scientific">Bursaphelenchus okinawaensis</name>
    <dbReference type="NCBI Taxonomy" id="465554"/>
    <lineage>
        <taxon>Eukaryota</taxon>
        <taxon>Metazoa</taxon>
        <taxon>Ecdysozoa</taxon>
        <taxon>Nematoda</taxon>
        <taxon>Chromadorea</taxon>
        <taxon>Rhabditida</taxon>
        <taxon>Tylenchina</taxon>
        <taxon>Tylenchomorpha</taxon>
        <taxon>Aphelenchoidea</taxon>
        <taxon>Aphelenchoididae</taxon>
        <taxon>Bursaphelenchus</taxon>
    </lineage>
</organism>
<keyword evidence="5 11" id="KW-0786">Thiamine pyrophosphate</keyword>
<evidence type="ECO:0000259" key="14">
    <source>
        <dbReference type="Pfam" id="PF02776"/>
    </source>
</evidence>
<comment type="cofactor">
    <cofactor evidence="1">
        <name>thiamine diphosphate</name>
        <dbReference type="ChEBI" id="CHEBI:58937"/>
    </cofactor>
</comment>
<dbReference type="Pfam" id="PF02776">
    <property type="entry name" value="TPP_enzyme_N"/>
    <property type="match status" value="1"/>
</dbReference>
<dbReference type="InterPro" id="IPR045025">
    <property type="entry name" value="HACL1-like"/>
</dbReference>
<dbReference type="SUPFAM" id="SSF52518">
    <property type="entry name" value="Thiamin diphosphate-binding fold (THDP-binding)"/>
    <property type="match status" value="2"/>
</dbReference>
<gene>
    <name evidence="15" type="ORF">BOKJ2_LOCUS2998</name>
</gene>
<dbReference type="EC" id="4.1.2.63" evidence="9"/>
<evidence type="ECO:0000256" key="11">
    <source>
        <dbReference type="RuleBase" id="RU362132"/>
    </source>
</evidence>
<evidence type="ECO:0000256" key="9">
    <source>
        <dbReference type="ARBA" id="ARBA00044518"/>
    </source>
</evidence>
<dbReference type="PANTHER" id="PTHR43710">
    <property type="entry name" value="2-HYDROXYACYL-COA LYASE"/>
    <property type="match status" value="1"/>
</dbReference>
<dbReference type="Gene3D" id="3.40.50.970">
    <property type="match status" value="2"/>
</dbReference>
<dbReference type="InterPro" id="IPR012001">
    <property type="entry name" value="Thiamin_PyroP_enz_TPP-bd_dom"/>
</dbReference>
<dbReference type="CDD" id="cd07035">
    <property type="entry name" value="TPP_PYR_POX_like"/>
    <property type="match status" value="1"/>
</dbReference>
<dbReference type="NCBIfam" id="NF006721">
    <property type="entry name" value="PRK09259.1"/>
    <property type="match status" value="1"/>
</dbReference>
<dbReference type="GO" id="GO:0030976">
    <property type="term" value="F:thiamine pyrophosphate binding"/>
    <property type="evidence" value="ECO:0007669"/>
    <property type="project" value="InterPro"/>
</dbReference>
<comment type="caution">
    <text evidence="15">The sequence shown here is derived from an EMBL/GenBank/DDBJ whole genome shotgun (WGS) entry which is preliminary data.</text>
</comment>
<evidence type="ECO:0000256" key="3">
    <source>
        <dbReference type="ARBA" id="ARBA00022723"/>
    </source>
</evidence>
<dbReference type="EMBL" id="CAJFCW020000002">
    <property type="protein sequence ID" value="CAG9090617.1"/>
    <property type="molecule type" value="Genomic_DNA"/>
</dbReference>
<evidence type="ECO:0000256" key="7">
    <source>
        <dbReference type="ARBA" id="ARBA00044451"/>
    </source>
</evidence>
<dbReference type="InterPro" id="IPR012000">
    <property type="entry name" value="Thiamin_PyroP_enz_cen_dom"/>
</dbReference>
<evidence type="ECO:0000256" key="6">
    <source>
        <dbReference type="ARBA" id="ARBA00023239"/>
    </source>
</evidence>
<keyword evidence="3" id="KW-0479">Metal-binding</keyword>
<dbReference type="FunFam" id="3.40.50.970:FF:000038">
    <property type="entry name" value="2-hydroxyacyl-CoA lyase 1 isoform X1"/>
    <property type="match status" value="1"/>
</dbReference>
<sequence>MAQTDGAHVLANSLKHQGIEYVYGIVGVPVVEVGLACQEVGIKYIGCRNEQAACYAAQAMGYLTGKPAVCLTVSGPGVLHALGGMANAKLNCWPLIVIGGSSDIELDNRGAFQEWPQLEAARPYCKHASRPTTVQAIPQHVEKAVRTSIYGRPGAVYIDIPGNIVLENVPEDSIVEPSSCPLYSPVSRPPDSAISHALDVLKTAQKPLVIVGKGTQWSERGCTQLRQFIHATQLPYLNTPGGKGALPDEHEQSVAAARSYALKEADVVLLVGARLNWILHFGAPPRFQKNVRIIYIDIAAEEFHQNVKTEVPLLGDIGETIEALKHNLGGWKFDRKSSWYKTLVEKSRSNTEVVNKMAADNTVPLNYYAAYEPIRDFVRKNKVIIVNEGANTMDIGRSMLPNQETKTRLDAGTFGTMGIGLGFALAAGFYCRDYAPDTKVLCIQGDSAFGFSGMEFETIARYKLPVICVIINNNAIASGMGKDVFDASKGNDPTLALPVMALSYECAYEKMGPALGGKGYLARTKTEISRALKEAIAERETPSLINVHIQPDAGRKQQEFSWLTRSKM</sequence>
<evidence type="ECO:0000259" key="13">
    <source>
        <dbReference type="Pfam" id="PF02775"/>
    </source>
</evidence>
<dbReference type="Proteomes" id="UP000614601">
    <property type="component" value="Unassembled WGS sequence"/>
</dbReference>
<feature type="domain" description="Thiamine pyrophosphate enzyme central" evidence="12">
    <location>
        <begin position="194"/>
        <end position="324"/>
    </location>
</feature>
<comment type="catalytic activity">
    <reaction evidence="7">
        <text>a 2-hydroxy-3-methyl fatty acyl-CoA = a 2-methyl-branched fatty aldehyde + formyl-CoA</text>
        <dbReference type="Rhea" id="RHEA:25375"/>
        <dbReference type="ChEBI" id="CHEBI:49188"/>
        <dbReference type="ChEBI" id="CHEBI:57376"/>
        <dbReference type="ChEBI" id="CHEBI:58783"/>
        <dbReference type="EC" id="4.1.2.63"/>
    </reaction>
    <physiologicalReaction direction="left-to-right" evidence="7">
        <dbReference type="Rhea" id="RHEA:25376"/>
    </physiologicalReaction>
</comment>
<dbReference type="GO" id="GO:0000287">
    <property type="term" value="F:magnesium ion binding"/>
    <property type="evidence" value="ECO:0007669"/>
    <property type="project" value="InterPro"/>
</dbReference>
<dbReference type="CDD" id="cd02004">
    <property type="entry name" value="TPP_BZL_OCoD_HPCL"/>
    <property type="match status" value="1"/>
</dbReference>
<feature type="domain" description="Thiamine pyrophosphate enzyme TPP-binding" evidence="13">
    <location>
        <begin position="394"/>
        <end position="547"/>
    </location>
</feature>
<evidence type="ECO:0000313" key="16">
    <source>
        <dbReference type="Proteomes" id="UP000614601"/>
    </source>
</evidence>
<evidence type="ECO:0000256" key="5">
    <source>
        <dbReference type="ARBA" id="ARBA00023052"/>
    </source>
</evidence>
<dbReference type="InterPro" id="IPR029061">
    <property type="entry name" value="THDP-binding"/>
</dbReference>
<dbReference type="InterPro" id="IPR029035">
    <property type="entry name" value="DHS-like_NAD/FAD-binding_dom"/>
</dbReference>
<dbReference type="EMBL" id="CAJFDH010000002">
    <property type="protein sequence ID" value="CAD5210059.1"/>
    <property type="molecule type" value="Genomic_DNA"/>
</dbReference>
<dbReference type="OrthoDB" id="16262at2759"/>
<evidence type="ECO:0000313" key="15">
    <source>
        <dbReference type="EMBL" id="CAD5210059.1"/>
    </source>
</evidence>
<keyword evidence="4" id="KW-0460">Magnesium</keyword>
<comment type="catalytic activity">
    <reaction evidence="10">
        <text>2-hydroxyoctadecanoyl-CoA = heptadecanal + formyl-CoA</text>
        <dbReference type="Rhea" id="RHEA:55196"/>
        <dbReference type="ChEBI" id="CHEBI:57376"/>
        <dbReference type="ChEBI" id="CHEBI:74116"/>
        <dbReference type="ChEBI" id="CHEBI:138631"/>
    </reaction>
    <physiologicalReaction direction="left-to-right" evidence="10">
        <dbReference type="Rhea" id="RHEA:55197"/>
    </physiologicalReaction>
</comment>
<dbReference type="GO" id="GO:0005777">
    <property type="term" value="C:peroxisome"/>
    <property type="evidence" value="ECO:0007669"/>
    <property type="project" value="TreeGrafter"/>
</dbReference>
<evidence type="ECO:0000259" key="12">
    <source>
        <dbReference type="Pfam" id="PF00205"/>
    </source>
</evidence>
<comment type="similarity">
    <text evidence="2 11">Belongs to the TPP enzyme family.</text>
</comment>
<evidence type="ECO:0000256" key="4">
    <source>
        <dbReference type="ARBA" id="ARBA00022842"/>
    </source>
</evidence>
<evidence type="ECO:0000256" key="1">
    <source>
        <dbReference type="ARBA" id="ARBA00001964"/>
    </source>
</evidence>
<dbReference type="Pfam" id="PF02775">
    <property type="entry name" value="TPP_enzyme_C"/>
    <property type="match status" value="1"/>
</dbReference>
<dbReference type="GO" id="GO:0001561">
    <property type="term" value="P:fatty acid alpha-oxidation"/>
    <property type="evidence" value="ECO:0007669"/>
    <property type="project" value="TreeGrafter"/>
</dbReference>
<dbReference type="Proteomes" id="UP000783686">
    <property type="component" value="Unassembled WGS sequence"/>
</dbReference>
<dbReference type="SUPFAM" id="SSF52467">
    <property type="entry name" value="DHS-like NAD/FAD-binding domain"/>
    <property type="match status" value="1"/>
</dbReference>
<proteinExistence type="inferred from homology"/>
<feature type="domain" description="Thiamine pyrophosphate enzyme N-terminal TPP-binding" evidence="14">
    <location>
        <begin position="5"/>
        <end position="117"/>
    </location>
</feature>
<dbReference type="AlphaFoldDB" id="A0A811K4M7"/>
<protein>
    <recommendedName>
        <fullName evidence="9">2-hydroxyacyl-CoA lyase</fullName>
        <ecNumber evidence="9">4.1.2.63</ecNumber>
    </recommendedName>
</protein>
<dbReference type="PANTHER" id="PTHR43710:SF2">
    <property type="entry name" value="2-HYDROXYACYL-COA LYASE 1"/>
    <property type="match status" value="1"/>
</dbReference>
<dbReference type="Gene3D" id="3.40.50.1220">
    <property type="entry name" value="TPP-binding domain"/>
    <property type="match status" value="1"/>
</dbReference>
<dbReference type="Pfam" id="PF00205">
    <property type="entry name" value="TPP_enzyme_M"/>
    <property type="match status" value="1"/>
</dbReference>
<keyword evidence="16" id="KW-1185">Reference proteome</keyword>
<dbReference type="GO" id="GO:0106359">
    <property type="term" value="F:2-hydroxyacyl-CoA lyase activity"/>
    <property type="evidence" value="ECO:0007669"/>
    <property type="project" value="UniProtKB-EC"/>
</dbReference>
<accession>A0A811K4M7</accession>
<dbReference type="InterPro" id="IPR011766">
    <property type="entry name" value="TPP_enzyme_TPP-bd"/>
</dbReference>
<evidence type="ECO:0000256" key="8">
    <source>
        <dbReference type="ARBA" id="ARBA00044454"/>
    </source>
</evidence>
<evidence type="ECO:0000256" key="2">
    <source>
        <dbReference type="ARBA" id="ARBA00007812"/>
    </source>
</evidence>